<evidence type="ECO:0000313" key="3">
    <source>
        <dbReference type="Proteomes" id="UP000319257"/>
    </source>
</evidence>
<keyword evidence="3" id="KW-1185">Reference proteome</keyword>
<feature type="chain" id="PRO_5021382311" description="Extracellular membrane protein CFEM domain-containing protein" evidence="1">
    <location>
        <begin position="23"/>
        <end position="285"/>
    </location>
</feature>
<name>A0A507B1I1_9PEZI</name>
<accession>A0A507B1I1</accession>
<evidence type="ECO:0000256" key="1">
    <source>
        <dbReference type="SAM" id="SignalP"/>
    </source>
</evidence>
<organism evidence="2 3">
    <name type="scientific">Thyridium curvatum</name>
    <dbReference type="NCBI Taxonomy" id="1093900"/>
    <lineage>
        <taxon>Eukaryota</taxon>
        <taxon>Fungi</taxon>
        <taxon>Dikarya</taxon>
        <taxon>Ascomycota</taxon>
        <taxon>Pezizomycotina</taxon>
        <taxon>Sordariomycetes</taxon>
        <taxon>Sordariomycetidae</taxon>
        <taxon>Thyridiales</taxon>
        <taxon>Thyridiaceae</taxon>
        <taxon>Thyridium</taxon>
    </lineage>
</organism>
<keyword evidence="1" id="KW-0732">Signal</keyword>
<proteinExistence type="predicted"/>
<evidence type="ECO:0008006" key="4">
    <source>
        <dbReference type="Google" id="ProtNLM"/>
    </source>
</evidence>
<reference evidence="2 3" key="1">
    <citation type="submission" date="2019-06" db="EMBL/GenBank/DDBJ databases">
        <title>Draft genome sequence of the filamentous fungus Phialemoniopsis curvata isolated from diesel fuel.</title>
        <authorList>
            <person name="Varaljay V.A."/>
            <person name="Lyon W.J."/>
            <person name="Crouch A.L."/>
            <person name="Drake C.E."/>
            <person name="Hollomon J.M."/>
            <person name="Nadeau L.J."/>
            <person name="Nunn H.S."/>
            <person name="Stevenson B.S."/>
            <person name="Bojanowski C.L."/>
            <person name="Crookes-Goodson W.J."/>
        </authorList>
    </citation>
    <scope>NUCLEOTIDE SEQUENCE [LARGE SCALE GENOMIC DNA]</scope>
    <source>
        <strain evidence="2 3">D216</strain>
    </source>
</reference>
<comment type="caution">
    <text evidence="2">The sequence shown here is derived from an EMBL/GenBank/DDBJ whole genome shotgun (WGS) entry which is preliminary data.</text>
</comment>
<evidence type="ECO:0000313" key="2">
    <source>
        <dbReference type="EMBL" id="TPX10410.1"/>
    </source>
</evidence>
<dbReference type="InParanoid" id="A0A507B1I1"/>
<dbReference type="Proteomes" id="UP000319257">
    <property type="component" value="Unassembled WGS sequence"/>
</dbReference>
<dbReference type="AlphaFoldDB" id="A0A507B1I1"/>
<feature type="signal peptide" evidence="1">
    <location>
        <begin position="1"/>
        <end position="22"/>
    </location>
</feature>
<dbReference type="EMBL" id="SKBQ01000058">
    <property type="protein sequence ID" value="TPX10410.1"/>
    <property type="molecule type" value="Genomic_DNA"/>
</dbReference>
<dbReference type="RefSeq" id="XP_030992121.1">
    <property type="nucleotide sequence ID" value="XM_031143505.1"/>
</dbReference>
<protein>
    <recommendedName>
        <fullName evidence="4">Extracellular membrane protein CFEM domain-containing protein</fullName>
    </recommendedName>
</protein>
<dbReference type="GeneID" id="41976076"/>
<gene>
    <name evidence="2" type="ORF">E0L32_008629</name>
</gene>
<sequence>MMFDAFQEISWLACLCIIFVLALSKQGGSDHSGDTFIIMRQAEGQDLVDAANVVVNLATMRPGEHAILARGASLTTVGGDEPSATAAASPFTFSPDPTLPVPSCASTCLSPPLIAKPGHCEDPNHDVSNSCVCLSAPHAIKLGISACVLSACGHGITVASTVPTGLASSLASDVASATLFYDGYCLDMFGGKAIVSALDQERKASSAAHENITTVAAATAETLSTLLEDTQSPATTPDRPAVVPTSVATTVQGEITPTIIPASPLPSSARCKCVIYTQSVTSNAP</sequence>